<keyword evidence="6" id="KW-1185">Reference proteome</keyword>
<dbReference type="InterPro" id="IPR029052">
    <property type="entry name" value="Metallo-depent_PP-like"/>
</dbReference>
<evidence type="ECO:0000256" key="2">
    <source>
        <dbReference type="ARBA" id="ARBA00022801"/>
    </source>
</evidence>
<name>A0ABW3GWC6_9FLAO</name>
<organism evidence="5 6">
    <name type="scientific">Psychroflexus salinarum</name>
    <dbReference type="NCBI Taxonomy" id="546024"/>
    <lineage>
        <taxon>Bacteria</taxon>
        <taxon>Pseudomonadati</taxon>
        <taxon>Bacteroidota</taxon>
        <taxon>Flavobacteriia</taxon>
        <taxon>Flavobacteriales</taxon>
        <taxon>Flavobacteriaceae</taxon>
        <taxon>Psychroflexus</taxon>
    </lineage>
</organism>
<feature type="signal peptide" evidence="3">
    <location>
        <begin position="1"/>
        <end position="18"/>
    </location>
</feature>
<dbReference type="InterPro" id="IPR004843">
    <property type="entry name" value="Calcineurin-like_PHP"/>
</dbReference>
<evidence type="ECO:0000313" key="6">
    <source>
        <dbReference type="Proteomes" id="UP001597049"/>
    </source>
</evidence>
<sequence>MKNKLVLIVFSFMLSACATYEVKYKNLEKFQSTSYPTDKNISQRFYLIGDTGYEKLEDAPPGILAFKSFAESLDTKNDKVIILGDNIYPAGLPSKGEDNRDQAKDIIDRQTSNLTFFEGDVHFIPGNHDWYSEGIQSLENQEKQIKKVLTKQDKPWLPTPGCGLSSVDISDDVHLIILDSQWILANWDKNPLINRNCDDIKTLDQFYEEFETELKKNQNKTTLVTLHHPLYTNGVHGGTYEFSKHLFPSQRKIPLPGLASLANLIRVSGGVSVQDTQNNQYQSMVDKITAIASRWNRVVFASGHEHSLQYIEHDLIKQIVSGSGSKKSYAKLGSDGEFAYPGYGFAVFDVFDDGSSWVQFYSADENEPKLVFQKEIYKRGKTFDIDQLTEELPSTFTTSIYDEFESDRTGFYESVWGEHYRDLYTRDITVPVLDIDTAFGGLQPMRQGGGMQTNSLRLQDSLGRQYNIRQIKKNPIRLLQQTIYSNKNLLDEFDDTVVEELILDFLTSAHPFGYLVVPDLSEAIGVYHTNPKLVYIPKQKGLGKFNQVHGGEIYMIEERPEENWVGTEGVFGNPNHDIVSTSGMIERLRRDEKYKLDESNYLRARLLDMLLGDWDRHEDQWRWSEFEDENGDRFFRPVPRDRDQVFSNFDGGFFDVLRTVSSFPKIYHPYEEDIENLRWFNNSGLKLDRMIIRNATEKDWLKEARYIQEHLTDEVILKAFQNLPEEIEKEKTARLIATFKGRLKNLNKFADEYHKILNEISVLIATDKDDFIDVLRQENGKTHVRISRDIKGEREYTFVDKVFSESITKELWIYGLDDEDTFNVSGDYPTELKVRLIGGHDDDSYYIKSGKKVRVYDHKSLENSVEFKDGGRVVRTDDYAINTFDKDRSVNYSTSLLPRVGFNPDDGLLFGIQTSYTYNGFQLNPFTYRHKIKGGLYTATGGFDLGYEGEFANVLGNHNLFTSLEYTSPNFARNFFGFGNSSEYLDNDVIKNFNRVKIRKLGFELGLRRASKYGSIFENKFSFQNYKVERTEGRFIDLIGDELLSNNPTFFDSKNFVSYQSSYQYYSFDDELNPRRGMDFKVELGGTINTSDADQHFVFLNPHLEFYNSISKDKKWVLRTKATSQLIFNDDYEFYQGAILGARNGLRGYRRDRFIGRESYVGNIDLRYSFDPVKTRVIPLQFGVFGGFDVGRVWSNVPESNNWKNDYGIGFWINGADLFTGTFNFFNSDDGFWFSFGFGAKF</sequence>
<dbReference type="PROSITE" id="PS51257">
    <property type="entry name" value="PROKAR_LIPOPROTEIN"/>
    <property type="match status" value="1"/>
</dbReference>
<dbReference type="PANTHER" id="PTHR10161:SF14">
    <property type="entry name" value="TARTRATE-RESISTANT ACID PHOSPHATASE TYPE 5"/>
    <property type="match status" value="1"/>
</dbReference>
<accession>A0ABW3GWC6</accession>
<keyword evidence="2" id="KW-0378">Hydrolase</keyword>
<dbReference type="Gene3D" id="3.60.21.10">
    <property type="match status" value="1"/>
</dbReference>
<evidence type="ECO:0000259" key="4">
    <source>
        <dbReference type="Pfam" id="PF00149"/>
    </source>
</evidence>
<dbReference type="SUPFAM" id="SSF56300">
    <property type="entry name" value="Metallo-dependent phosphatases"/>
    <property type="match status" value="1"/>
</dbReference>
<gene>
    <name evidence="5" type="ORF">ACFQ0R_11035</name>
</gene>
<reference evidence="6" key="1">
    <citation type="journal article" date="2019" name="Int. J. Syst. Evol. Microbiol.">
        <title>The Global Catalogue of Microorganisms (GCM) 10K type strain sequencing project: providing services to taxonomists for standard genome sequencing and annotation.</title>
        <authorList>
            <consortium name="The Broad Institute Genomics Platform"/>
            <consortium name="The Broad Institute Genome Sequencing Center for Infectious Disease"/>
            <person name="Wu L."/>
            <person name="Ma J."/>
        </authorList>
    </citation>
    <scope>NUCLEOTIDE SEQUENCE [LARGE SCALE GENOMIC DNA]</scope>
    <source>
        <strain evidence="6">CCUG 56752</strain>
    </source>
</reference>
<dbReference type="Pfam" id="PF00149">
    <property type="entry name" value="Metallophos"/>
    <property type="match status" value="1"/>
</dbReference>
<evidence type="ECO:0000256" key="3">
    <source>
        <dbReference type="SAM" id="SignalP"/>
    </source>
</evidence>
<evidence type="ECO:0000313" key="5">
    <source>
        <dbReference type="EMBL" id="MFD0933131.1"/>
    </source>
</evidence>
<proteinExistence type="predicted"/>
<evidence type="ECO:0000256" key="1">
    <source>
        <dbReference type="ARBA" id="ARBA00022729"/>
    </source>
</evidence>
<dbReference type="RefSeq" id="WP_379658436.1">
    <property type="nucleotide sequence ID" value="NZ_JBHTIV010000013.1"/>
</dbReference>
<keyword evidence="1 3" id="KW-0732">Signal</keyword>
<protein>
    <submittedName>
        <fullName evidence="5">Metallophosphoesterase</fullName>
    </submittedName>
</protein>
<dbReference type="InterPro" id="IPR051558">
    <property type="entry name" value="Metallophosphoesterase_PAP"/>
</dbReference>
<dbReference type="PANTHER" id="PTHR10161">
    <property type="entry name" value="TARTRATE-RESISTANT ACID PHOSPHATASE TYPE 5"/>
    <property type="match status" value="1"/>
</dbReference>
<comment type="caution">
    <text evidence="5">The sequence shown here is derived from an EMBL/GenBank/DDBJ whole genome shotgun (WGS) entry which is preliminary data.</text>
</comment>
<feature type="chain" id="PRO_5046086635" evidence="3">
    <location>
        <begin position="19"/>
        <end position="1242"/>
    </location>
</feature>
<dbReference type="EMBL" id="JBHTIV010000013">
    <property type="protein sequence ID" value="MFD0933131.1"/>
    <property type="molecule type" value="Genomic_DNA"/>
</dbReference>
<feature type="domain" description="Calcineurin-like phosphoesterase" evidence="4">
    <location>
        <begin position="44"/>
        <end position="242"/>
    </location>
</feature>
<dbReference type="Gene3D" id="2.40.160.50">
    <property type="entry name" value="membrane protein fhac: a member of the omp85/tpsb transporter family"/>
    <property type="match status" value="1"/>
</dbReference>
<dbReference type="Proteomes" id="UP001597049">
    <property type="component" value="Unassembled WGS sequence"/>
</dbReference>